<dbReference type="AlphaFoldDB" id="A0A0A8YXG6"/>
<sequence>MAAGSSAKALRAGGGLQAYVSRRLILDEVLNAVNGSKSVFDRCDVGNLVQLEGSLTVPLRGSSGLLNILGAVSEP</sequence>
<organism evidence="1">
    <name type="scientific">Arundo donax</name>
    <name type="common">Giant reed</name>
    <name type="synonym">Donax arundinaceus</name>
    <dbReference type="NCBI Taxonomy" id="35708"/>
    <lineage>
        <taxon>Eukaryota</taxon>
        <taxon>Viridiplantae</taxon>
        <taxon>Streptophyta</taxon>
        <taxon>Embryophyta</taxon>
        <taxon>Tracheophyta</taxon>
        <taxon>Spermatophyta</taxon>
        <taxon>Magnoliopsida</taxon>
        <taxon>Liliopsida</taxon>
        <taxon>Poales</taxon>
        <taxon>Poaceae</taxon>
        <taxon>PACMAD clade</taxon>
        <taxon>Arundinoideae</taxon>
        <taxon>Arundineae</taxon>
        <taxon>Arundo</taxon>
    </lineage>
</organism>
<evidence type="ECO:0000313" key="1">
    <source>
        <dbReference type="EMBL" id="JAD27317.1"/>
    </source>
</evidence>
<reference evidence="1" key="1">
    <citation type="submission" date="2014-09" db="EMBL/GenBank/DDBJ databases">
        <authorList>
            <person name="Magalhaes I.L.F."/>
            <person name="Oliveira U."/>
            <person name="Santos F.R."/>
            <person name="Vidigal T.H.D.A."/>
            <person name="Brescovit A.D."/>
            <person name="Santos A.J."/>
        </authorList>
    </citation>
    <scope>NUCLEOTIDE SEQUENCE</scope>
    <source>
        <tissue evidence="1">Shoot tissue taken approximately 20 cm above the soil surface</tissue>
    </source>
</reference>
<dbReference type="EMBL" id="GBRH01270578">
    <property type="protein sequence ID" value="JAD27317.1"/>
    <property type="molecule type" value="Transcribed_RNA"/>
</dbReference>
<proteinExistence type="predicted"/>
<name>A0A0A8YXG6_ARUDO</name>
<accession>A0A0A8YXG6</accession>
<reference evidence="1" key="2">
    <citation type="journal article" date="2015" name="Data Brief">
        <title>Shoot transcriptome of the giant reed, Arundo donax.</title>
        <authorList>
            <person name="Barrero R.A."/>
            <person name="Guerrero F.D."/>
            <person name="Moolhuijzen P."/>
            <person name="Goolsby J.A."/>
            <person name="Tidwell J."/>
            <person name="Bellgard S.E."/>
            <person name="Bellgard M.I."/>
        </authorList>
    </citation>
    <scope>NUCLEOTIDE SEQUENCE</scope>
    <source>
        <tissue evidence="1">Shoot tissue taken approximately 20 cm above the soil surface</tissue>
    </source>
</reference>
<protein>
    <submittedName>
        <fullName evidence="1">Uncharacterized protein</fullName>
    </submittedName>
</protein>